<evidence type="ECO:0000256" key="5">
    <source>
        <dbReference type="ARBA" id="ARBA00023136"/>
    </source>
</evidence>
<feature type="transmembrane region" description="Helical" evidence="6">
    <location>
        <begin position="21"/>
        <end position="40"/>
    </location>
</feature>
<dbReference type="InterPro" id="IPR051790">
    <property type="entry name" value="Cytochrome_c-biogenesis_DsbD"/>
</dbReference>
<dbReference type="PANTHER" id="PTHR31272:SF4">
    <property type="entry name" value="CYTOCHROME C-TYPE BIOGENESIS PROTEIN HI_1454-RELATED"/>
    <property type="match status" value="1"/>
</dbReference>
<evidence type="ECO:0000256" key="2">
    <source>
        <dbReference type="ARBA" id="ARBA00006143"/>
    </source>
</evidence>
<keyword evidence="3 6" id="KW-0812">Transmembrane</keyword>
<evidence type="ECO:0000313" key="9">
    <source>
        <dbReference type="Proteomes" id="UP000230935"/>
    </source>
</evidence>
<dbReference type="AlphaFoldDB" id="A0A2H0VZN5"/>
<dbReference type="PANTHER" id="PTHR31272">
    <property type="entry name" value="CYTOCHROME C-TYPE BIOGENESIS PROTEIN HI_1454-RELATED"/>
    <property type="match status" value="1"/>
</dbReference>
<reference evidence="9" key="1">
    <citation type="submission" date="2017-09" db="EMBL/GenBank/DDBJ databases">
        <title>Depth-based differentiation of microbial function through sediment-hosted aquifers and enrichment of novel symbionts in the deep terrestrial subsurface.</title>
        <authorList>
            <person name="Probst A.J."/>
            <person name="Ladd B."/>
            <person name="Jarett J.K."/>
            <person name="Geller-Mcgrath D.E."/>
            <person name="Sieber C.M.K."/>
            <person name="Emerson J.B."/>
            <person name="Anantharaman K."/>
            <person name="Thomas B.C."/>
            <person name="Malmstrom R."/>
            <person name="Stieglmeier M."/>
            <person name="Klingl A."/>
            <person name="Woyke T."/>
            <person name="Ryan C.M."/>
            <person name="Banfield J.F."/>
        </authorList>
    </citation>
    <scope>NUCLEOTIDE SEQUENCE [LARGE SCALE GENOMIC DNA]</scope>
</reference>
<feature type="transmembrane region" description="Helical" evidence="6">
    <location>
        <begin position="161"/>
        <end position="186"/>
    </location>
</feature>
<comment type="caution">
    <text evidence="8">The sequence shown here is derived from an EMBL/GenBank/DDBJ whole genome shotgun (WGS) entry which is preliminary data.</text>
</comment>
<organism evidence="8 9">
    <name type="scientific">Candidatus Buchananbacteria bacterium CG10_big_fil_rev_8_21_14_0_10_42_9</name>
    <dbReference type="NCBI Taxonomy" id="1974526"/>
    <lineage>
        <taxon>Bacteria</taxon>
        <taxon>Candidatus Buchananiibacteriota</taxon>
    </lineage>
</organism>
<feature type="domain" description="Cytochrome C biogenesis protein transmembrane" evidence="7">
    <location>
        <begin position="54"/>
        <end position="219"/>
    </location>
</feature>
<dbReference type="GO" id="GO:0017004">
    <property type="term" value="P:cytochrome complex assembly"/>
    <property type="evidence" value="ECO:0007669"/>
    <property type="project" value="InterPro"/>
</dbReference>
<name>A0A2H0VZN5_9BACT</name>
<dbReference type="GO" id="GO:0016020">
    <property type="term" value="C:membrane"/>
    <property type="evidence" value="ECO:0007669"/>
    <property type="project" value="UniProtKB-SubCell"/>
</dbReference>
<keyword evidence="4 6" id="KW-1133">Transmembrane helix</keyword>
<evidence type="ECO:0000313" key="8">
    <source>
        <dbReference type="EMBL" id="PIS04562.1"/>
    </source>
</evidence>
<keyword evidence="5 6" id="KW-0472">Membrane</keyword>
<evidence type="ECO:0000256" key="3">
    <source>
        <dbReference type="ARBA" id="ARBA00022692"/>
    </source>
</evidence>
<evidence type="ECO:0000256" key="6">
    <source>
        <dbReference type="SAM" id="Phobius"/>
    </source>
</evidence>
<proteinExistence type="inferred from homology"/>
<dbReference type="EMBL" id="PEZZ01000049">
    <property type="protein sequence ID" value="PIS04562.1"/>
    <property type="molecule type" value="Genomic_DNA"/>
</dbReference>
<evidence type="ECO:0000256" key="4">
    <source>
        <dbReference type="ARBA" id="ARBA00022989"/>
    </source>
</evidence>
<feature type="transmembrane region" description="Helical" evidence="6">
    <location>
        <begin position="198"/>
        <end position="220"/>
    </location>
</feature>
<protein>
    <recommendedName>
        <fullName evidence="7">Cytochrome C biogenesis protein transmembrane domain-containing protein</fullName>
    </recommendedName>
</protein>
<gene>
    <name evidence="8" type="ORF">COT81_05690</name>
</gene>
<dbReference type="Proteomes" id="UP000230935">
    <property type="component" value="Unassembled WGS sequence"/>
</dbReference>
<dbReference type="Pfam" id="PF02683">
    <property type="entry name" value="DsbD_TM"/>
    <property type="match status" value="1"/>
</dbReference>
<accession>A0A2H0VZN5</accession>
<evidence type="ECO:0000256" key="1">
    <source>
        <dbReference type="ARBA" id="ARBA00004141"/>
    </source>
</evidence>
<dbReference type="InterPro" id="IPR003834">
    <property type="entry name" value="Cyt_c_assmbl_TM_dom"/>
</dbReference>
<feature type="transmembrane region" description="Helical" evidence="6">
    <location>
        <begin position="250"/>
        <end position="268"/>
    </location>
</feature>
<comment type="subcellular location">
    <subcellularLocation>
        <location evidence="1">Membrane</location>
        <topology evidence="1">Multi-pass membrane protein</topology>
    </subcellularLocation>
</comment>
<feature type="transmembrane region" description="Helical" evidence="6">
    <location>
        <begin position="46"/>
        <end position="79"/>
    </location>
</feature>
<feature type="transmembrane region" description="Helical" evidence="6">
    <location>
        <begin position="121"/>
        <end position="140"/>
    </location>
</feature>
<feature type="transmembrane region" description="Helical" evidence="6">
    <location>
        <begin position="91"/>
        <end position="115"/>
    </location>
</feature>
<comment type="similarity">
    <text evidence="2">Belongs to the DsbD family.</text>
</comment>
<sequence>MSMKNESEIEINSKFKSKFSLIALTLVVLALIYFISTAGSQAENSFVITIPFTVAFLGGVLSLMSPCSAALLPAFFAYSFKEKTHLVKMTFVFWLGLSLVFVPLGFSASFVSKIFVNHQTLLFWIAGLFFFLFGFMVLSGKSWQILPKRFRQAKIDKRTPLGVFIMGVLFAFASGTCTAPILGSIFTLAAASGGTNQAVWLLIVYSFGLVMPLFIVAWFFEKGNFAQSKLIKGRELQFTFGQKNFQVHSTNLITALIFFALGLIFIATNGTNNLLNIYQSGKLTDFYFEFNQKIIEIFSP</sequence>
<evidence type="ECO:0000259" key="7">
    <source>
        <dbReference type="Pfam" id="PF02683"/>
    </source>
</evidence>